<proteinExistence type="predicted"/>
<dbReference type="Proteomes" id="UP000054477">
    <property type="component" value="Unassembled WGS sequence"/>
</dbReference>
<dbReference type="EMBL" id="KN838552">
    <property type="protein sequence ID" value="KIK06544.1"/>
    <property type="molecule type" value="Genomic_DNA"/>
</dbReference>
<accession>A0A0C9XY55</accession>
<dbReference type="HOGENOM" id="CLU_2558614_0_0_1"/>
<keyword evidence="2" id="KW-1185">Reference proteome</keyword>
<name>A0A0C9XY55_9AGAR</name>
<evidence type="ECO:0000313" key="1">
    <source>
        <dbReference type="EMBL" id="KIK06544.1"/>
    </source>
</evidence>
<reference evidence="2" key="2">
    <citation type="submission" date="2015-01" db="EMBL/GenBank/DDBJ databases">
        <title>Evolutionary Origins and Diversification of the Mycorrhizal Mutualists.</title>
        <authorList>
            <consortium name="DOE Joint Genome Institute"/>
            <consortium name="Mycorrhizal Genomics Consortium"/>
            <person name="Kohler A."/>
            <person name="Kuo A."/>
            <person name="Nagy L.G."/>
            <person name="Floudas D."/>
            <person name="Copeland A."/>
            <person name="Barry K.W."/>
            <person name="Cichocki N."/>
            <person name="Veneault-Fourrey C."/>
            <person name="LaButti K."/>
            <person name="Lindquist E.A."/>
            <person name="Lipzen A."/>
            <person name="Lundell T."/>
            <person name="Morin E."/>
            <person name="Murat C."/>
            <person name="Riley R."/>
            <person name="Ohm R."/>
            <person name="Sun H."/>
            <person name="Tunlid A."/>
            <person name="Henrissat B."/>
            <person name="Grigoriev I.V."/>
            <person name="Hibbett D.S."/>
            <person name="Martin F."/>
        </authorList>
    </citation>
    <scope>NUCLEOTIDE SEQUENCE [LARGE SCALE GENOMIC DNA]</scope>
    <source>
        <strain evidence="2">LaAM-08-1</strain>
    </source>
</reference>
<dbReference type="AlphaFoldDB" id="A0A0C9XY55"/>
<organism evidence="1 2">
    <name type="scientific">Laccaria amethystina LaAM-08-1</name>
    <dbReference type="NCBI Taxonomy" id="1095629"/>
    <lineage>
        <taxon>Eukaryota</taxon>
        <taxon>Fungi</taxon>
        <taxon>Dikarya</taxon>
        <taxon>Basidiomycota</taxon>
        <taxon>Agaricomycotina</taxon>
        <taxon>Agaricomycetes</taxon>
        <taxon>Agaricomycetidae</taxon>
        <taxon>Agaricales</taxon>
        <taxon>Agaricineae</taxon>
        <taxon>Hydnangiaceae</taxon>
        <taxon>Laccaria</taxon>
    </lineage>
</organism>
<protein>
    <submittedName>
        <fullName evidence="1">Uncharacterized protein</fullName>
    </submittedName>
</protein>
<reference evidence="1 2" key="1">
    <citation type="submission" date="2014-04" db="EMBL/GenBank/DDBJ databases">
        <authorList>
            <consortium name="DOE Joint Genome Institute"/>
            <person name="Kuo A."/>
            <person name="Kohler A."/>
            <person name="Nagy L.G."/>
            <person name="Floudas D."/>
            <person name="Copeland A."/>
            <person name="Barry K.W."/>
            <person name="Cichocki N."/>
            <person name="Veneault-Fourrey C."/>
            <person name="LaButti K."/>
            <person name="Lindquist E.A."/>
            <person name="Lipzen A."/>
            <person name="Lundell T."/>
            <person name="Morin E."/>
            <person name="Murat C."/>
            <person name="Sun H."/>
            <person name="Tunlid A."/>
            <person name="Henrissat B."/>
            <person name="Grigoriev I.V."/>
            <person name="Hibbett D.S."/>
            <person name="Martin F."/>
            <person name="Nordberg H.P."/>
            <person name="Cantor M.N."/>
            <person name="Hua S.X."/>
        </authorList>
    </citation>
    <scope>NUCLEOTIDE SEQUENCE [LARGE SCALE GENOMIC DNA]</scope>
    <source>
        <strain evidence="1 2">LaAM-08-1</strain>
    </source>
</reference>
<sequence length="82" mass="9502">MMPAASTRNASLRLHNCEGLAVPISSHLSLRICQKRHPIHPPAKLTCVSNQQIATYCQQRSCRICYVYWIQSARHYRKSRHK</sequence>
<evidence type="ECO:0000313" key="2">
    <source>
        <dbReference type="Proteomes" id="UP000054477"/>
    </source>
</evidence>
<gene>
    <name evidence="1" type="ORF">K443DRAFT_263813</name>
</gene>